<name>A0A117MJM3_9ACTN</name>
<accession>A0A117MJM3</accession>
<evidence type="ECO:0000313" key="1">
    <source>
        <dbReference type="EMBL" id="KUL21057.1"/>
    </source>
</evidence>
<proteinExistence type="predicted"/>
<sequence length="119" mass="12478">MADIGRFGCTKVGSVRPAGQRIGPVLTVSEDPHAAQVLGSLVVEDVGNVAVGPQHAESVDCRYSSGRSQPPLHVGDPMPAIPASVMAYRLRSGPLPASIPSTSTRPFFSGRDIVEQTWA</sequence>
<gene>
    <name evidence="1" type="ORF">ADL12_46720</name>
</gene>
<dbReference type="Proteomes" id="UP000053923">
    <property type="component" value="Unassembled WGS sequence"/>
</dbReference>
<evidence type="ECO:0000313" key="2">
    <source>
        <dbReference type="Proteomes" id="UP000053923"/>
    </source>
</evidence>
<organism evidence="1 2">
    <name type="scientific">Streptomyces regalis</name>
    <dbReference type="NCBI Taxonomy" id="68262"/>
    <lineage>
        <taxon>Bacteria</taxon>
        <taxon>Bacillati</taxon>
        <taxon>Actinomycetota</taxon>
        <taxon>Actinomycetes</taxon>
        <taxon>Kitasatosporales</taxon>
        <taxon>Streptomycetaceae</taxon>
        <taxon>Streptomyces</taxon>
    </lineage>
</organism>
<reference evidence="2" key="1">
    <citation type="submission" date="2015-10" db="EMBL/GenBank/DDBJ databases">
        <authorList>
            <person name="Ju K.-S."/>
            <person name="Doroghazi J.R."/>
            <person name="Metcalf W.W."/>
        </authorList>
    </citation>
    <scope>NUCLEOTIDE SEQUENCE [LARGE SCALE GENOMIC DNA]</scope>
    <source>
        <strain evidence="2">NRRL 3151</strain>
    </source>
</reference>
<keyword evidence="2" id="KW-1185">Reference proteome</keyword>
<dbReference type="EMBL" id="LLZG01000412">
    <property type="protein sequence ID" value="KUL21057.1"/>
    <property type="molecule type" value="Genomic_DNA"/>
</dbReference>
<protein>
    <submittedName>
        <fullName evidence="1">Uncharacterized protein</fullName>
    </submittedName>
</protein>
<dbReference type="AlphaFoldDB" id="A0A117MJM3"/>
<comment type="caution">
    <text evidence="1">The sequence shown here is derived from an EMBL/GenBank/DDBJ whole genome shotgun (WGS) entry which is preliminary data.</text>
</comment>